<keyword evidence="5" id="KW-1185">Reference proteome</keyword>
<dbReference type="Proteomes" id="UP000008837">
    <property type="component" value="Unassembled WGS sequence"/>
</dbReference>
<dbReference type="RefSeq" id="XP_001731901.1">
    <property type="nucleotide sequence ID" value="XM_001731849.1"/>
</dbReference>
<organism evidence="4 5">
    <name type="scientific">Malassezia globosa (strain ATCC MYA-4612 / CBS 7966)</name>
    <name type="common">Dandruff-associated fungus</name>
    <dbReference type="NCBI Taxonomy" id="425265"/>
    <lineage>
        <taxon>Eukaryota</taxon>
        <taxon>Fungi</taxon>
        <taxon>Dikarya</taxon>
        <taxon>Basidiomycota</taxon>
        <taxon>Ustilaginomycotina</taxon>
        <taxon>Malasseziomycetes</taxon>
        <taxon>Malasseziales</taxon>
        <taxon>Malasseziaceae</taxon>
        <taxon>Malassezia</taxon>
    </lineage>
</organism>
<feature type="region of interest" description="Disordered" evidence="1">
    <location>
        <begin position="141"/>
        <end position="339"/>
    </location>
</feature>
<feature type="signal peptide" evidence="3">
    <location>
        <begin position="1"/>
        <end position="23"/>
    </location>
</feature>
<name>A8PWP2_MALGO</name>
<feature type="compositionally biased region" description="Low complexity" evidence="1">
    <location>
        <begin position="246"/>
        <end position="257"/>
    </location>
</feature>
<evidence type="ECO:0000313" key="5">
    <source>
        <dbReference type="Proteomes" id="UP000008837"/>
    </source>
</evidence>
<keyword evidence="2" id="KW-1133">Transmembrane helix</keyword>
<dbReference type="EMBL" id="AAYY01000003">
    <property type="protein sequence ID" value="EDP44687.1"/>
    <property type="molecule type" value="Genomic_DNA"/>
</dbReference>
<accession>A8PWP2</accession>
<evidence type="ECO:0000256" key="3">
    <source>
        <dbReference type="SAM" id="SignalP"/>
    </source>
</evidence>
<comment type="caution">
    <text evidence="4">The sequence shown here is derived from an EMBL/GenBank/DDBJ whole genome shotgun (WGS) entry which is preliminary data.</text>
</comment>
<feature type="compositionally biased region" description="Acidic residues" evidence="1">
    <location>
        <begin position="212"/>
        <end position="234"/>
    </location>
</feature>
<reference evidence="4 5" key="1">
    <citation type="journal article" date="2007" name="Proc. Natl. Acad. Sci. U.S.A.">
        <title>Dandruff-associated Malassezia genomes reveal convergent and divergent virulence traits shared with plant and human fungal pathogens.</title>
        <authorList>
            <person name="Xu J."/>
            <person name="Saunders C.W."/>
            <person name="Hu P."/>
            <person name="Grant R.A."/>
            <person name="Boekhout T."/>
            <person name="Kuramae E.E."/>
            <person name="Kronstad J.W."/>
            <person name="Deangelis Y.M."/>
            <person name="Reeder N.L."/>
            <person name="Johnstone K.R."/>
            <person name="Leland M."/>
            <person name="Fieno A.M."/>
            <person name="Begley W.M."/>
            <person name="Sun Y."/>
            <person name="Lacey M.P."/>
            <person name="Chaudhary T."/>
            <person name="Keough T."/>
            <person name="Chu L."/>
            <person name="Sears R."/>
            <person name="Yuan B."/>
            <person name="Dawson T.L.Jr."/>
        </authorList>
    </citation>
    <scope>NUCLEOTIDE SEQUENCE [LARGE SCALE GENOMIC DNA]</scope>
    <source>
        <strain evidence="5">ATCC MYA-4612 / CBS 7966</strain>
    </source>
</reference>
<protein>
    <submittedName>
        <fullName evidence="4">Uncharacterized protein</fullName>
    </submittedName>
</protein>
<gene>
    <name evidence="4" type="ORF">MGL_1169</name>
</gene>
<dbReference type="AlphaFoldDB" id="A8PWP2"/>
<keyword evidence="2" id="KW-0812">Transmembrane</keyword>
<evidence type="ECO:0000256" key="2">
    <source>
        <dbReference type="SAM" id="Phobius"/>
    </source>
</evidence>
<dbReference type="OrthoDB" id="3355794at2759"/>
<dbReference type="InParanoid" id="A8PWP2"/>
<feature type="chain" id="PRO_5002725014" evidence="3">
    <location>
        <begin position="24"/>
        <end position="339"/>
    </location>
</feature>
<feature type="compositionally biased region" description="Polar residues" evidence="1">
    <location>
        <begin position="329"/>
        <end position="339"/>
    </location>
</feature>
<keyword evidence="2" id="KW-0472">Membrane</keyword>
<sequence>MSFVAGAVAPALLSAVMVALAHAAPASLNATLQHFNEPVPEGYAAIVPNERLNANSYTPYGRNQKVSDEGKYIFQVFPGTRVPVSSLVCVLIPFAFLLFVSASYIIARIFWSPMFSSINSTLSDREKAFQNVRLVGIRDEEKDDEKAISTPEHVSEPMTMSSQNSKDTEICKQGLSSEVPASEPARESSKSKGKDANEISGPIVPVLRNDDLLDDESIVSDAEDSEDHPEDYADELSHFNLQNQQAAADAAPSYEAANQPHPSQETPSAVVEPTANPVLTEDKVQHQPMEASPLPNDAPKPEPAIMGSACLPGDTDMQASRHGAYSGAAEQSEQNSMLP</sequence>
<dbReference type="VEuPathDB" id="FungiDB:MGL_1169"/>
<feature type="transmembrane region" description="Helical" evidence="2">
    <location>
        <begin position="84"/>
        <end position="107"/>
    </location>
</feature>
<keyword evidence="3" id="KW-0732">Signal</keyword>
<evidence type="ECO:0000256" key="1">
    <source>
        <dbReference type="SAM" id="MobiDB-lite"/>
    </source>
</evidence>
<dbReference type="GeneID" id="5856206"/>
<proteinExistence type="predicted"/>
<dbReference type="KEGG" id="mgl:MGL_1169"/>
<feature type="compositionally biased region" description="Basic and acidic residues" evidence="1">
    <location>
        <begin position="184"/>
        <end position="197"/>
    </location>
</feature>
<evidence type="ECO:0000313" key="4">
    <source>
        <dbReference type="EMBL" id="EDP44687.1"/>
    </source>
</evidence>